<dbReference type="EMBL" id="CM056743">
    <property type="protein sequence ID" value="KAJ8672533.1"/>
    <property type="molecule type" value="Genomic_DNA"/>
</dbReference>
<keyword evidence="2" id="KW-1185">Reference proteome</keyword>
<evidence type="ECO:0000313" key="1">
    <source>
        <dbReference type="EMBL" id="KAJ8672533.1"/>
    </source>
</evidence>
<proteinExistence type="predicted"/>
<name>A0ACC2NMV5_9HYME</name>
<organism evidence="1 2">
    <name type="scientific">Eretmocerus hayati</name>
    <dbReference type="NCBI Taxonomy" id="131215"/>
    <lineage>
        <taxon>Eukaryota</taxon>
        <taxon>Metazoa</taxon>
        <taxon>Ecdysozoa</taxon>
        <taxon>Arthropoda</taxon>
        <taxon>Hexapoda</taxon>
        <taxon>Insecta</taxon>
        <taxon>Pterygota</taxon>
        <taxon>Neoptera</taxon>
        <taxon>Endopterygota</taxon>
        <taxon>Hymenoptera</taxon>
        <taxon>Apocrita</taxon>
        <taxon>Proctotrupomorpha</taxon>
        <taxon>Chalcidoidea</taxon>
        <taxon>Aphelinidae</taxon>
        <taxon>Aphelininae</taxon>
        <taxon>Eretmocerus</taxon>
    </lineage>
</organism>
<sequence>MLGLGYRAEGQSQGARHVAVHGVGPLIRIVACEGPEGERTGDAAIVAAQGRHVAARRLLAWVLECHLDTELGDEKLQAFLMRGRLPGDLIIFVARGVGAPET</sequence>
<evidence type="ECO:0000313" key="2">
    <source>
        <dbReference type="Proteomes" id="UP001239111"/>
    </source>
</evidence>
<protein>
    <submittedName>
        <fullName evidence="1">Uncharacterized protein</fullName>
    </submittedName>
</protein>
<dbReference type="Proteomes" id="UP001239111">
    <property type="component" value="Chromosome 3"/>
</dbReference>
<comment type="caution">
    <text evidence="1">The sequence shown here is derived from an EMBL/GenBank/DDBJ whole genome shotgun (WGS) entry which is preliminary data.</text>
</comment>
<gene>
    <name evidence="1" type="ORF">QAD02_003792</name>
</gene>
<reference evidence="1" key="1">
    <citation type="submission" date="2023-04" db="EMBL/GenBank/DDBJ databases">
        <title>A chromosome-level genome assembly of the parasitoid wasp Eretmocerus hayati.</title>
        <authorList>
            <person name="Zhong Y."/>
            <person name="Liu S."/>
            <person name="Liu Y."/>
        </authorList>
    </citation>
    <scope>NUCLEOTIDE SEQUENCE</scope>
    <source>
        <strain evidence="1">ZJU_SS_LIU_2023</strain>
    </source>
</reference>
<accession>A0ACC2NMV5</accession>